<keyword evidence="7" id="KW-1203">Blood coagulation cascade inhibiting toxin</keyword>
<evidence type="ECO:0000256" key="3">
    <source>
        <dbReference type="ARBA" id="ARBA00022690"/>
    </source>
</evidence>
<evidence type="ECO:0000256" key="5">
    <source>
        <dbReference type="ARBA" id="ARBA00023157"/>
    </source>
</evidence>
<dbReference type="PROSITE" id="PS00280">
    <property type="entry name" value="BPTI_KUNITZ_1"/>
    <property type="match status" value="1"/>
</dbReference>
<keyword evidence="10" id="KW-1185">Reference proteome</keyword>
<dbReference type="Pfam" id="PF00014">
    <property type="entry name" value="Kunitz_BPTI"/>
    <property type="match status" value="1"/>
</dbReference>
<comment type="subcellular location">
    <subcellularLocation>
        <location evidence="1">Secreted</location>
    </subcellularLocation>
</comment>
<accession>A0A368HBD2</accession>
<dbReference type="PROSITE" id="PS50279">
    <property type="entry name" value="BPTI_KUNITZ_2"/>
    <property type="match status" value="1"/>
</dbReference>
<sequence length="105" mass="11993">MIFCGFYVGTVSSYLYTADSQQNGVKGQQQLEHGQQHVADPRCTGQRPPIGMKICRARLSRYYFDVEEKRCKKFNYDGCSGGPNNFATKDKCRRACMKSGYYYST</sequence>
<dbReference type="InterPro" id="IPR020901">
    <property type="entry name" value="Prtase_inh_Kunz-CS"/>
</dbReference>
<evidence type="ECO:0000256" key="7">
    <source>
        <dbReference type="ARBA" id="ARBA00034146"/>
    </source>
</evidence>
<dbReference type="OrthoDB" id="4473401at2759"/>
<dbReference type="SUPFAM" id="SSF57362">
    <property type="entry name" value="BPTI-like"/>
    <property type="match status" value="1"/>
</dbReference>
<keyword evidence="3" id="KW-0646">Protease inhibitor</keyword>
<evidence type="ECO:0000256" key="6">
    <source>
        <dbReference type="ARBA" id="ARBA00023240"/>
    </source>
</evidence>
<evidence type="ECO:0000313" key="10">
    <source>
        <dbReference type="Proteomes" id="UP000252519"/>
    </source>
</evidence>
<organism evidence="9 10">
    <name type="scientific">Ancylostoma caninum</name>
    <name type="common">Dog hookworm</name>
    <dbReference type="NCBI Taxonomy" id="29170"/>
    <lineage>
        <taxon>Eukaryota</taxon>
        <taxon>Metazoa</taxon>
        <taxon>Ecdysozoa</taxon>
        <taxon>Nematoda</taxon>
        <taxon>Chromadorea</taxon>
        <taxon>Rhabditida</taxon>
        <taxon>Rhabditina</taxon>
        <taxon>Rhabditomorpha</taxon>
        <taxon>Strongyloidea</taxon>
        <taxon>Ancylostomatidae</taxon>
        <taxon>Ancylostomatinae</taxon>
        <taxon>Ancylostoma</taxon>
    </lineage>
</organism>
<dbReference type="SMART" id="SM00131">
    <property type="entry name" value="KU"/>
    <property type="match status" value="1"/>
</dbReference>
<keyword evidence="6" id="KW-0800">Toxin</keyword>
<feature type="domain" description="BPTI/Kunitz inhibitor" evidence="8">
    <location>
        <begin position="43"/>
        <end position="96"/>
    </location>
</feature>
<dbReference type="Gene3D" id="4.10.410.10">
    <property type="entry name" value="Pancreatic trypsin inhibitor Kunitz domain"/>
    <property type="match status" value="1"/>
</dbReference>
<comment type="caution">
    <text evidence="9">The sequence shown here is derived from an EMBL/GenBank/DDBJ whole genome shotgun (WGS) entry which is preliminary data.</text>
</comment>
<evidence type="ECO:0000313" key="9">
    <source>
        <dbReference type="EMBL" id="RCN52998.1"/>
    </source>
</evidence>
<dbReference type="PANTHER" id="PTHR10083">
    <property type="entry name" value="KUNITZ-TYPE PROTEASE INHIBITOR-RELATED"/>
    <property type="match status" value="1"/>
</dbReference>
<dbReference type="InterPro" id="IPR002223">
    <property type="entry name" value="Kunitz_BPTI"/>
</dbReference>
<proteinExistence type="predicted"/>
<gene>
    <name evidence="9" type="ORF">ANCCAN_00995</name>
</gene>
<evidence type="ECO:0000256" key="4">
    <source>
        <dbReference type="ARBA" id="ARBA00022900"/>
    </source>
</evidence>
<name>A0A368HBD2_ANCCA</name>
<evidence type="ECO:0000259" key="8">
    <source>
        <dbReference type="PROSITE" id="PS50279"/>
    </source>
</evidence>
<keyword evidence="6" id="KW-1199">Hemostasis impairing toxin</keyword>
<keyword evidence="2" id="KW-0964">Secreted</keyword>
<reference evidence="9 10" key="1">
    <citation type="submission" date="2014-10" db="EMBL/GenBank/DDBJ databases">
        <title>Draft genome of the hookworm Ancylostoma caninum.</title>
        <authorList>
            <person name="Mitreva M."/>
        </authorList>
    </citation>
    <scope>NUCLEOTIDE SEQUENCE [LARGE SCALE GENOMIC DNA]</scope>
    <source>
        <strain evidence="9 10">Baltimore</strain>
    </source>
</reference>
<dbReference type="EMBL" id="JOJR01000004">
    <property type="protein sequence ID" value="RCN52998.1"/>
    <property type="molecule type" value="Genomic_DNA"/>
</dbReference>
<protein>
    <submittedName>
        <fullName evidence="9">Kunitz/Bovine pancreatic trypsin inhibitor domain protein</fullName>
    </submittedName>
</protein>
<keyword evidence="5" id="KW-1015">Disulfide bond</keyword>
<dbReference type="AlphaFoldDB" id="A0A368HBD2"/>
<dbReference type="InterPro" id="IPR050098">
    <property type="entry name" value="TFPI/VKTCI-like"/>
</dbReference>
<dbReference type="PANTHER" id="PTHR10083:SF376">
    <property type="entry name" value="SERINE PEPTIDASE INHIBITOR, KUNITZ TYPE, 3"/>
    <property type="match status" value="1"/>
</dbReference>
<dbReference type="STRING" id="29170.A0A368HBD2"/>
<dbReference type="PRINTS" id="PR00759">
    <property type="entry name" value="BASICPTASE"/>
</dbReference>
<dbReference type="Proteomes" id="UP000252519">
    <property type="component" value="Unassembled WGS sequence"/>
</dbReference>
<dbReference type="GO" id="GO:0004867">
    <property type="term" value="F:serine-type endopeptidase inhibitor activity"/>
    <property type="evidence" value="ECO:0007669"/>
    <property type="project" value="UniProtKB-KW"/>
</dbReference>
<evidence type="ECO:0000256" key="1">
    <source>
        <dbReference type="ARBA" id="ARBA00004613"/>
    </source>
</evidence>
<evidence type="ECO:0000256" key="2">
    <source>
        <dbReference type="ARBA" id="ARBA00022525"/>
    </source>
</evidence>
<keyword evidence="4" id="KW-0722">Serine protease inhibitor</keyword>
<dbReference type="GO" id="GO:0005615">
    <property type="term" value="C:extracellular space"/>
    <property type="evidence" value="ECO:0007669"/>
    <property type="project" value="TreeGrafter"/>
</dbReference>
<dbReference type="InterPro" id="IPR036880">
    <property type="entry name" value="Kunitz_BPTI_sf"/>
</dbReference>